<dbReference type="STRING" id="4155.A0A022QC00"/>
<dbReference type="CDD" id="cd06257">
    <property type="entry name" value="DnaJ"/>
    <property type="match status" value="1"/>
</dbReference>
<accession>A0A022QC00</accession>
<dbReference type="PANTHER" id="PTHR24078:SF524">
    <property type="entry name" value="DNAJ HEAT SHOCK FAMILY PROTEIN"/>
    <property type="match status" value="1"/>
</dbReference>
<dbReference type="PANTHER" id="PTHR24078">
    <property type="entry name" value="DNAJ HOMOLOG SUBFAMILY C MEMBER"/>
    <property type="match status" value="1"/>
</dbReference>
<dbReference type="Proteomes" id="UP000030748">
    <property type="component" value="Unassembled WGS sequence"/>
</dbReference>
<feature type="region of interest" description="Disordered" evidence="2">
    <location>
        <begin position="66"/>
        <end position="138"/>
    </location>
</feature>
<dbReference type="PROSITE" id="PS00636">
    <property type="entry name" value="DNAJ_1"/>
    <property type="match status" value="1"/>
</dbReference>
<evidence type="ECO:0000313" key="4">
    <source>
        <dbReference type="EMBL" id="EYU25456.1"/>
    </source>
</evidence>
<sequence length="171" mass="19188">MIWHPDKNANKQEAEAKFKQISKAYDVLSDPQKRHIYISTAKRASNRANSPLPRSSRAQNQSFYYNNHQQYPNPNFRFNPRNADDIYAEIPGESSNGNAAGNTASSSSNGARKDGYFRSTMMNDGGAREFPGGGGSRKATSVENALMCSLEELYARFNWKMKISRNVIDSH</sequence>
<feature type="non-terminal residue" evidence="4">
    <location>
        <position position="171"/>
    </location>
</feature>
<evidence type="ECO:0000256" key="2">
    <source>
        <dbReference type="SAM" id="MobiDB-lite"/>
    </source>
</evidence>
<dbReference type="InterPro" id="IPR051339">
    <property type="entry name" value="DnaJ_subfamily_B"/>
</dbReference>
<evidence type="ECO:0000256" key="1">
    <source>
        <dbReference type="ARBA" id="ARBA00023186"/>
    </source>
</evidence>
<dbReference type="PROSITE" id="PS50076">
    <property type="entry name" value="DNAJ_2"/>
    <property type="match status" value="1"/>
</dbReference>
<feature type="domain" description="J" evidence="3">
    <location>
        <begin position="1"/>
        <end position="41"/>
    </location>
</feature>
<feature type="compositionally biased region" description="Low complexity" evidence="2">
    <location>
        <begin position="92"/>
        <end position="110"/>
    </location>
</feature>
<dbReference type="InterPro" id="IPR018253">
    <property type="entry name" value="DnaJ_domain_CS"/>
</dbReference>
<dbReference type="eggNOG" id="KOG0714">
    <property type="taxonomic scope" value="Eukaryota"/>
</dbReference>
<dbReference type="EMBL" id="KI632002">
    <property type="protein sequence ID" value="EYU25456.1"/>
    <property type="molecule type" value="Genomic_DNA"/>
</dbReference>
<gene>
    <name evidence="4" type="ORF">MIMGU_mgv1a026518mg</name>
</gene>
<reference evidence="4 5" key="1">
    <citation type="journal article" date="2013" name="Proc. Natl. Acad. Sci. U.S.A.">
        <title>Fine-scale variation in meiotic recombination in Mimulus inferred from population shotgun sequencing.</title>
        <authorList>
            <person name="Hellsten U."/>
            <person name="Wright K.M."/>
            <person name="Jenkins J."/>
            <person name="Shu S."/>
            <person name="Yuan Y."/>
            <person name="Wessler S.R."/>
            <person name="Schmutz J."/>
            <person name="Willis J.H."/>
            <person name="Rokhsar D.S."/>
        </authorList>
    </citation>
    <scope>NUCLEOTIDE SEQUENCE [LARGE SCALE GENOMIC DNA]</scope>
    <source>
        <strain evidence="5">cv. DUN x IM62</strain>
    </source>
</reference>
<evidence type="ECO:0000313" key="5">
    <source>
        <dbReference type="Proteomes" id="UP000030748"/>
    </source>
</evidence>
<dbReference type="SUPFAM" id="SSF46565">
    <property type="entry name" value="Chaperone J-domain"/>
    <property type="match status" value="1"/>
</dbReference>
<evidence type="ECO:0000259" key="3">
    <source>
        <dbReference type="PROSITE" id="PS50076"/>
    </source>
</evidence>
<dbReference type="InterPro" id="IPR001623">
    <property type="entry name" value="DnaJ_domain"/>
</dbReference>
<keyword evidence="5" id="KW-1185">Reference proteome</keyword>
<keyword evidence="1" id="KW-0143">Chaperone</keyword>
<dbReference type="AlphaFoldDB" id="A0A022QC00"/>
<dbReference type="Gene3D" id="1.10.287.110">
    <property type="entry name" value="DnaJ domain"/>
    <property type="match status" value="1"/>
</dbReference>
<protein>
    <recommendedName>
        <fullName evidence="3">J domain-containing protein</fullName>
    </recommendedName>
</protein>
<dbReference type="Pfam" id="PF00226">
    <property type="entry name" value="DnaJ"/>
    <property type="match status" value="1"/>
</dbReference>
<feature type="compositionally biased region" description="Low complexity" evidence="2">
    <location>
        <begin position="66"/>
        <end position="81"/>
    </location>
</feature>
<name>A0A022QC00_ERYGU</name>
<dbReference type="InterPro" id="IPR036869">
    <property type="entry name" value="J_dom_sf"/>
</dbReference>
<organism evidence="4 5">
    <name type="scientific">Erythranthe guttata</name>
    <name type="common">Yellow monkey flower</name>
    <name type="synonym">Mimulus guttatus</name>
    <dbReference type="NCBI Taxonomy" id="4155"/>
    <lineage>
        <taxon>Eukaryota</taxon>
        <taxon>Viridiplantae</taxon>
        <taxon>Streptophyta</taxon>
        <taxon>Embryophyta</taxon>
        <taxon>Tracheophyta</taxon>
        <taxon>Spermatophyta</taxon>
        <taxon>Magnoliopsida</taxon>
        <taxon>eudicotyledons</taxon>
        <taxon>Gunneridae</taxon>
        <taxon>Pentapetalae</taxon>
        <taxon>asterids</taxon>
        <taxon>lamiids</taxon>
        <taxon>Lamiales</taxon>
        <taxon>Phrymaceae</taxon>
        <taxon>Erythranthe</taxon>
    </lineage>
</organism>
<proteinExistence type="predicted"/>